<reference evidence="1 2" key="1">
    <citation type="submission" date="2024-09" db="EMBL/GenBank/DDBJ databases">
        <title>Chromosome-scale assembly of Riccia fluitans.</title>
        <authorList>
            <person name="Paukszto L."/>
            <person name="Sawicki J."/>
            <person name="Karawczyk K."/>
            <person name="Piernik-Szablinska J."/>
            <person name="Szczecinska M."/>
            <person name="Mazdziarz M."/>
        </authorList>
    </citation>
    <scope>NUCLEOTIDE SEQUENCE [LARGE SCALE GENOMIC DNA]</scope>
    <source>
        <strain evidence="1">Rf_01</strain>
        <tissue evidence="1">Aerial parts of the thallus</tissue>
    </source>
</reference>
<organism evidence="1 2">
    <name type="scientific">Riccia fluitans</name>
    <dbReference type="NCBI Taxonomy" id="41844"/>
    <lineage>
        <taxon>Eukaryota</taxon>
        <taxon>Viridiplantae</taxon>
        <taxon>Streptophyta</taxon>
        <taxon>Embryophyta</taxon>
        <taxon>Marchantiophyta</taxon>
        <taxon>Marchantiopsida</taxon>
        <taxon>Marchantiidae</taxon>
        <taxon>Marchantiales</taxon>
        <taxon>Ricciaceae</taxon>
        <taxon>Riccia</taxon>
    </lineage>
</organism>
<comment type="caution">
    <text evidence="1">The sequence shown here is derived from an EMBL/GenBank/DDBJ whole genome shotgun (WGS) entry which is preliminary data.</text>
</comment>
<name>A0ABD1XWQ5_9MARC</name>
<evidence type="ECO:0000313" key="1">
    <source>
        <dbReference type="EMBL" id="KAL2613387.1"/>
    </source>
</evidence>
<evidence type="ECO:0000313" key="2">
    <source>
        <dbReference type="Proteomes" id="UP001605036"/>
    </source>
</evidence>
<accession>A0ABD1XWQ5</accession>
<dbReference type="AlphaFoldDB" id="A0ABD1XWQ5"/>
<protein>
    <submittedName>
        <fullName evidence="1">Uncharacterized protein</fullName>
    </submittedName>
</protein>
<dbReference type="EMBL" id="JBHFFA010000007">
    <property type="protein sequence ID" value="KAL2613387.1"/>
    <property type="molecule type" value="Genomic_DNA"/>
</dbReference>
<proteinExistence type="predicted"/>
<sequence>MVGGIFLCSVTAVEYPDYQRGHHLRTTSIAELYRKRASVKVLSISSELIYPEPLLIPLQFHRRTCLGKCVLYPSDVLGIIPHKKPHYPRLVQQTGRERLQVN</sequence>
<keyword evidence="2" id="KW-1185">Reference proteome</keyword>
<gene>
    <name evidence="1" type="ORF">R1flu_025079</name>
</gene>
<dbReference type="Proteomes" id="UP001605036">
    <property type="component" value="Unassembled WGS sequence"/>
</dbReference>